<keyword evidence="2" id="KW-1185">Reference proteome</keyword>
<evidence type="ECO:0000313" key="2">
    <source>
        <dbReference type="Proteomes" id="UP000242287"/>
    </source>
</evidence>
<proteinExistence type="predicted"/>
<gene>
    <name evidence="1" type="ORF">AMATHDRAFT_10683</name>
</gene>
<name>A0A2A9N6N5_9AGAR</name>
<dbReference type="EMBL" id="KZ302799">
    <property type="protein sequence ID" value="PFH44828.1"/>
    <property type="molecule type" value="Genomic_DNA"/>
</dbReference>
<sequence length="166" mass="19346">MILRANILQAAEKLMKREYFVNKIRKLARSQDQTALQEFKEERLRSLQNEVKLMQDTTSQDMDMEDPAPTTSKTDLIRKSTQIWRNTAKTLWQDNILTCNQETLDQATHLLLVNDTGHKFASLTETQIYNTDIDCRDLIIQKIMELNENASKTIQDIQHKSMTKST</sequence>
<reference evidence="1 2" key="1">
    <citation type="submission" date="2014-02" db="EMBL/GenBank/DDBJ databases">
        <title>Transposable element dynamics among asymbiotic and ectomycorrhizal Amanita fungi.</title>
        <authorList>
            <consortium name="DOE Joint Genome Institute"/>
            <person name="Hess J."/>
            <person name="Skrede I."/>
            <person name="Wolfe B."/>
            <person name="LaButti K."/>
            <person name="Ohm R.A."/>
            <person name="Grigoriev I.V."/>
            <person name="Pringle A."/>
        </authorList>
    </citation>
    <scope>NUCLEOTIDE SEQUENCE [LARGE SCALE GENOMIC DNA]</scope>
    <source>
        <strain evidence="1 2">SKay4041</strain>
    </source>
</reference>
<accession>A0A2A9N6N5</accession>
<evidence type="ECO:0000313" key="1">
    <source>
        <dbReference type="EMBL" id="PFH44828.1"/>
    </source>
</evidence>
<organism evidence="1 2">
    <name type="scientific">Amanita thiersii Skay4041</name>
    <dbReference type="NCBI Taxonomy" id="703135"/>
    <lineage>
        <taxon>Eukaryota</taxon>
        <taxon>Fungi</taxon>
        <taxon>Dikarya</taxon>
        <taxon>Basidiomycota</taxon>
        <taxon>Agaricomycotina</taxon>
        <taxon>Agaricomycetes</taxon>
        <taxon>Agaricomycetidae</taxon>
        <taxon>Agaricales</taxon>
        <taxon>Pluteineae</taxon>
        <taxon>Amanitaceae</taxon>
        <taxon>Amanita</taxon>
    </lineage>
</organism>
<protein>
    <submittedName>
        <fullName evidence="1">Uncharacterized protein</fullName>
    </submittedName>
</protein>
<dbReference type="Proteomes" id="UP000242287">
    <property type="component" value="Unassembled WGS sequence"/>
</dbReference>
<dbReference type="AlphaFoldDB" id="A0A2A9N6N5"/>